<evidence type="ECO:0008006" key="4">
    <source>
        <dbReference type="Google" id="ProtNLM"/>
    </source>
</evidence>
<feature type="compositionally biased region" description="Gly residues" evidence="1">
    <location>
        <begin position="72"/>
        <end position="88"/>
    </location>
</feature>
<feature type="region of interest" description="Disordered" evidence="1">
    <location>
        <begin position="61"/>
        <end position="99"/>
    </location>
</feature>
<protein>
    <recommendedName>
        <fullName evidence="4">Secreted protein</fullName>
    </recommendedName>
</protein>
<dbReference type="AlphaFoldDB" id="A0A8D8V366"/>
<keyword evidence="2" id="KW-0732">Signal</keyword>
<dbReference type="EMBL" id="HBUF01353212">
    <property type="protein sequence ID" value="CAG6715495.1"/>
    <property type="molecule type" value="Transcribed_RNA"/>
</dbReference>
<sequence length="99" mass="11043">MWMWMWSSYYACVGALCWMCFWWWCFSLPANLASDLTHVHTRYCTLCLNFEKNSTHKFNKTKLNEKKKKRGGGGGGGGRGGGGGGGGAGEKKKKKINEI</sequence>
<organism evidence="3">
    <name type="scientific">Cacopsylla melanoneura</name>
    <dbReference type="NCBI Taxonomy" id="428564"/>
    <lineage>
        <taxon>Eukaryota</taxon>
        <taxon>Metazoa</taxon>
        <taxon>Ecdysozoa</taxon>
        <taxon>Arthropoda</taxon>
        <taxon>Hexapoda</taxon>
        <taxon>Insecta</taxon>
        <taxon>Pterygota</taxon>
        <taxon>Neoptera</taxon>
        <taxon>Paraneoptera</taxon>
        <taxon>Hemiptera</taxon>
        <taxon>Sternorrhyncha</taxon>
        <taxon>Psylloidea</taxon>
        <taxon>Psyllidae</taxon>
        <taxon>Psyllinae</taxon>
        <taxon>Cacopsylla</taxon>
    </lineage>
</organism>
<feature type="compositionally biased region" description="Basic residues" evidence="1">
    <location>
        <begin position="61"/>
        <end position="71"/>
    </location>
</feature>
<feature type="signal peptide" evidence="2">
    <location>
        <begin position="1"/>
        <end position="33"/>
    </location>
</feature>
<name>A0A8D8V366_9HEMI</name>
<proteinExistence type="predicted"/>
<evidence type="ECO:0000256" key="1">
    <source>
        <dbReference type="SAM" id="MobiDB-lite"/>
    </source>
</evidence>
<dbReference type="EMBL" id="HBUF01353209">
    <property type="protein sequence ID" value="CAG6715492.1"/>
    <property type="molecule type" value="Transcribed_RNA"/>
</dbReference>
<feature type="chain" id="PRO_5036262263" description="Secreted protein" evidence="2">
    <location>
        <begin position="34"/>
        <end position="99"/>
    </location>
</feature>
<evidence type="ECO:0000256" key="2">
    <source>
        <dbReference type="SAM" id="SignalP"/>
    </source>
</evidence>
<reference evidence="3" key="1">
    <citation type="submission" date="2021-05" db="EMBL/GenBank/DDBJ databases">
        <authorList>
            <person name="Alioto T."/>
            <person name="Alioto T."/>
            <person name="Gomez Garrido J."/>
        </authorList>
    </citation>
    <scope>NUCLEOTIDE SEQUENCE</scope>
</reference>
<evidence type="ECO:0000313" key="3">
    <source>
        <dbReference type="EMBL" id="CAG6715492.1"/>
    </source>
</evidence>
<dbReference type="EMBL" id="HBUF01353210">
    <property type="protein sequence ID" value="CAG6715493.1"/>
    <property type="molecule type" value="Transcribed_RNA"/>
</dbReference>
<accession>A0A8D8V366</accession>